<accession>A0ABT2MEH2</accession>
<dbReference type="InterPro" id="IPR028202">
    <property type="entry name" value="Reductase_C"/>
</dbReference>
<reference evidence="8" key="1">
    <citation type="submission" date="2023-07" db="EMBL/GenBank/DDBJ databases">
        <authorList>
            <person name="Deng Y."/>
            <person name="Zhang Y.-Q."/>
        </authorList>
    </citation>
    <scope>NUCLEOTIDE SEQUENCE [LARGE SCALE GENOMIC DNA]</scope>
    <source>
        <strain evidence="8">CPCC 205710</strain>
    </source>
</reference>
<dbReference type="Pfam" id="PF14759">
    <property type="entry name" value="Reductase_C"/>
    <property type="match status" value="1"/>
</dbReference>
<comment type="caution">
    <text evidence="7">The sequence shown here is derived from an EMBL/GenBank/DDBJ whole genome shotgun (WGS) entry which is preliminary data.</text>
</comment>
<feature type="domain" description="Reductase C-terminal" evidence="6">
    <location>
        <begin position="319"/>
        <end position="390"/>
    </location>
</feature>
<dbReference type="InterPro" id="IPR050446">
    <property type="entry name" value="FAD-oxidoreductase/Apoptosis"/>
</dbReference>
<keyword evidence="4" id="KW-0560">Oxidoreductase</keyword>
<evidence type="ECO:0000256" key="2">
    <source>
        <dbReference type="ARBA" id="ARBA00022630"/>
    </source>
</evidence>
<evidence type="ECO:0000313" key="8">
    <source>
        <dbReference type="Proteomes" id="UP001206639"/>
    </source>
</evidence>
<dbReference type="PRINTS" id="PR00411">
    <property type="entry name" value="PNDRDTASEI"/>
</dbReference>
<dbReference type="Gene3D" id="3.50.50.60">
    <property type="entry name" value="FAD/NAD(P)-binding domain"/>
    <property type="match status" value="2"/>
</dbReference>
<dbReference type="SUPFAM" id="SSF51905">
    <property type="entry name" value="FAD/NAD(P)-binding domain"/>
    <property type="match status" value="1"/>
</dbReference>
<dbReference type="RefSeq" id="WP_260994746.1">
    <property type="nucleotide sequence ID" value="NZ_JAODWD010000005.1"/>
</dbReference>
<evidence type="ECO:0000259" key="6">
    <source>
        <dbReference type="Pfam" id="PF14759"/>
    </source>
</evidence>
<feature type="domain" description="FAD/NAD(P)-binding" evidence="5">
    <location>
        <begin position="6"/>
        <end position="287"/>
    </location>
</feature>
<evidence type="ECO:0000256" key="1">
    <source>
        <dbReference type="ARBA" id="ARBA00001974"/>
    </source>
</evidence>
<dbReference type="SUPFAM" id="SSF55424">
    <property type="entry name" value="FAD/NAD-linked reductases, dimerisation (C-terminal) domain"/>
    <property type="match status" value="1"/>
</dbReference>
<gene>
    <name evidence="7" type="ORF">N4S67_19860</name>
</gene>
<organism evidence="7 8">
    <name type="scientific">Mycobacterium deserti</name>
    <dbReference type="NCBI Taxonomy" id="2978347"/>
    <lineage>
        <taxon>Bacteria</taxon>
        <taxon>Bacillati</taxon>
        <taxon>Actinomycetota</taxon>
        <taxon>Actinomycetes</taxon>
        <taxon>Mycobacteriales</taxon>
        <taxon>Mycobacteriaceae</taxon>
        <taxon>Mycobacterium</taxon>
    </lineage>
</organism>
<evidence type="ECO:0000259" key="5">
    <source>
        <dbReference type="Pfam" id="PF07992"/>
    </source>
</evidence>
<sequence>MRVLRNVVVVGASAAGLAAADGLRANGYDGAITILSAESFAPYDRPALSKGLLEAEEDLPLGALRAESHYAAYDLDLRLGQAAVGLDIDRRYVITSDGEPLPYDAVVIASGARARRMRTPQGDILPVLRTAADLAALRLAARVFDDIAVIGLGFIGLEIAAALQPRGVQVSVFGRSGLPLSRVLGAEVAQAVHHAHADHGVAMYTNSEVVEVSGQPGSYTIRTADGQTYRAAHVVAGVGIEPNTDWLARSGVAVDHGVLCDPDGRSSVPDVFAAGDVARWRNSGPHAHGGHWMDAIGAGRLVAHNLLREEHKPFAAVPYFWTTQYSRKYCCYGRWRPGDETIVVDGDLNGDFLALFTDGATLHGVAACGRERLLAGYRELLQRNAGITEALEVAGLTETSAAPSTD</sequence>
<evidence type="ECO:0000256" key="4">
    <source>
        <dbReference type="ARBA" id="ARBA00023002"/>
    </source>
</evidence>
<name>A0ABT2MEH2_9MYCO</name>
<dbReference type="PANTHER" id="PTHR43557">
    <property type="entry name" value="APOPTOSIS-INDUCING FACTOR 1"/>
    <property type="match status" value="1"/>
</dbReference>
<dbReference type="InterPro" id="IPR016156">
    <property type="entry name" value="FAD/NAD-linked_Rdtase_dimer_sf"/>
</dbReference>
<dbReference type="InterPro" id="IPR023753">
    <property type="entry name" value="FAD/NAD-binding_dom"/>
</dbReference>
<dbReference type="PANTHER" id="PTHR43557:SF2">
    <property type="entry name" value="RIESKE DOMAIN-CONTAINING PROTEIN-RELATED"/>
    <property type="match status" value="1"/>
</dbReference>
<dbReference type="InterPro" id="IPR036188">
    <property type="entry name" value="FAD/NAD-bd_sf"/>
</dbReference>
<comment type="cofactor">
    <cofactor evidence="1">
        <name>FAD</name>
        <dbReference type="ChEBI" id="CHEBI:57692"/>
    </cofactor>
</comment>
<dbReference type="Gene3D" id="3.30.390.30">
    <property type="match status" value="1"/>
</dbReference>
<evidence type="ECO:0000256" key="3">
    <source>
        <dbReference type="ARBA" id="ARBA00022827"/>
    </source>
</evidence>
<keyword evidence="2" id="KW-0285">Flavoprotein</keyword>
<evidence type="ECO:0000313" key="7">
    <source>
        <dbReference type="EMBL" id="MCT7660663.1"/>
    </source>
</evidence>
<dbReference type="Proteomes" id="UP001206639">
    <property type="component" value="Unassembled WGS sequence"/>
</dbReference>
<keyword evidence="8" id="KW-1185">Reference proteome</keyword>
<dbReference type="EMBL" id="JAODWD010000005">
    <property type="protein sequence ID" value="MCT7660663.1"/>
    <property type="molecule type" value="Genomic_DNA"/>
</dbReference>
<keyword evidence="3" id="KW-0274">FAD</keyword>
<protein>
    <submittedName>
        <fullName evidence="7">FAD-dependent oxidoreductase</fullName>
    </submittedName>
</protein>
<proteinExistence type="predicted"/>
<dbReference type="PRINTS" id="PR00368">
    <property type="entry name" value="FADPNR"/>
</dbReference>
<dbReference type="Pfam" id="PF07992">
    <property type="entry name" value="Pyr_redox_2"/>
    <property type="match status" value="1"/>
</dbReference>